<reference evidence="2" key="1">
    <citation type="journal article" date="2019" name="Int. J. Syst. Evol. Microbiol.">
        <title>The Global Catalogue of Microorganisms (GCM) 10K type strain sequencing project: providing services to taxonomists for standard genome sequencing and annotation.</title>
        <authorList>
            <consortium name="The Broad Institute Genomics Platform"/>
            <consortium name="The Broad Institute Genome Sequencing Center for Infectious Disease"/>
            <person name="Wu L."/>
            <person name="Ma J."/>
        </authorList>
    </citation>
    <scope>NUCLEOTIDE SEQUENCE [LARGE SCALE GENOMIC DNA]</scope>
    <source>
        <strain evidence="2">JCM 18302</strain>
    </source>
</reference>
<organism evidence="1 2">
    <name type="scientific">Pseudonocardia adelaidensis</name>
    <dbReference type="NCBI Taxonomy" id="648754"/>
    <lineage>
        <taxon>Bacteria</taxon>
        <taxon>Bacillati</taxon>
        <taxon>Actinomycetota</taxon>
        <taxon>Actinomycetes</taxon>
        <taxon>Pseudonocardiales</taxon>
        <taxon>Pseudonocardiaceae</taxon>
        <taxon>Pseudonocardia</taxon>
    </lineage>
</organism>
<dbReference type="EMBL" id="BAABJO010000028">
    <property type="protein sequence ID" value="GAA5133868.1"/>
    <property type="molecule type" value="Genomic_DNA"/>
</dbReference>
<dbReference type="Proteomes" id="UP001500804">
    <property type="component" value="Unassembled WGS sequence"/>
</dbReference>
<proteinExistence type="predicted"/>
<accession>A0ABP9NU35</accession>
<evidence type="ECO:0000313" key="1">
    <source>
        <dbReference type="EMBL" id="GAA5133868.1"/>
    </source>
</evidence>
<sequence length="88" mass="9171">MAAPAGCREAGTFGRPARSPVRNVVSVLGFRAGAADATPDGAFAGRTRRFPFVRAGIARIAIVLLASRGPRRLLPANLAMIGVLCPDR</sequence>
<dbReference type="RefSeq" id="WP_345609674.1">
    <property type="nucleotide sequence ID" value="NZ_BAABJO010000028.1"/>
</dbReference>
<keyword evidence="2" id="KW-1185">Reference proteome</keyword>
<comment type="caution">
    <text evidence="1">The sequence shown here is derived from an EMBL/GenBank/DDBJ whole genome shotgun (WGS) entry which is preliminary data.</text>
</comment>
<protein>
    <submittedName>
        <fullName evidence="1">Uncharacterized protein</fullName>
    </submittedName>
</protein>
<evidence type="ECO:0000313" key="2">
    <source>
        <dbReference type="Proteomes" id="UP001500804"/>
    </source>
</evidence>
<name>A0ABP9NU35_9PSEU</name>
<gene>
    <name evidence="1" type="ORF">GCM10023320_60690</name>
</gene>